<evidence type="ECO:0000313" key="2">
    <source>
        <dbReference type="Proteomes" id="UP001597497"/>
    </source>
</evidence>
<dbReference type="InterPro" id="IPR047764">
    <property type="entry name" value="CmpA"/>
</dbReference>
<reference evidence="2" key="1">
    <citation type="journal article" date="2019" name="Int. J. Syst. Evol. Microbiol.">
        <title>The Global Catalogue of Microorganisms (GCM) 10K type strain sequencing project: providing services to taxonomists for standard genome sequencing and annotation.</title>
        <authorList>
            <consortium name="The Broad Institute Genomics Platform"/>
            <consortium name="The Broad Institute Genome Sequencing Center for Infectious Disease"/>
            <person name="Wu L."/>
            <person name="Ma J."/>
        </authorList>
    </citation>
    <scope>NUCLEOTIDE SEQUENCE [LARGE SCALE GENOMIC DNA]</scope>
    <source>
        <strain evidence="2">KCTC 33676</strain>
    </source>
</reference>
<gene>
    <name evidence="1" type="primary">cmpA</name>
    <name evidence="1" type="ORF">ACFSUC_04130</name>
</gene>
<comment type="caution">
    <text evidence="1">The sequence shown here is derived from an EMBL/GenBank/DDBJ whole genome shotgun (WGS) entry which is preliminary data.</text>
</comment>
<dbReference type="Proteomes" id="UP001597497">
    <property type="component" value="Unassembled WGS sequence"/>
</dbReference>
<dbReference type="EMBL" id="JBHUMM010000007">
    <property type="protein sequence ID" value="MFD2670793.1"/>
    <property type="molecule type" value="Genomic_DNA"/>
</dbReference>
<organism evidence="1 2">
    <name type="scientific">Marinicrinis sediminis</name>
    <dbReference type="NCBI Taxonomy" id="1652465"/>
    <lineage>
        <taxon>Bacteria</taxon>
        <taxon>Bacillati</taxon>
        <taxon>Bacillota</taxon>
        <taxon>Bacilli</taxon>
        <taxon>Bacillales</taxon>
        <taxon>Paenibacillaceae</taxon>
    </lineage>
</organism>
<keyword evidence="2" id="KW-1185">Reference proteome</keyword>
<sequence length="49" mass="5961">MPNWLCKQLEHAYRMKNLRQIKLLNDCWFFYRLSSQVSQVENHHATPQG</sequence>
<name>A0ABW5R6X5_9BACL</name>
<proteinExistence type="predicted"/>
<accession>A0ABW5R6X5</accession>
<dbReference type="RefSeq" id="WP_379928223.1">
    <property type="nucleotide sequence ID" value="NZ_JBHUMM010000007.1"/>
</dbReference>
<dbReference type="Pfam" id="PF26301">
    <property type="entry name" value="spore_CmpA"/>
    <property type="match status" value="1"/>
</dbReference>
<dbReference type="NCBIfam" id="NF033225">
    <property type="entry name" value="spore_CmpA"/>
    <property type="match status" value="1"/>
</dbReference>
<evidence type="ECO:0000313" key="1">
    <source>
        <dbReference type="EMBL" id="MFD2670793.1"/>
    </source>
</evidence>
<protein>
    <submittedName>
        <fullName evidence="1">Cortex morphogenetic protein CmpA</fullName>
    </submittedName>
</protein>